<dbReference type="Pfam" id="PF00762">
    <property type="entry name" value="Ferrochelatase"/>
    <property type="match status" value="2"/>
</dbReference>
<evidence type="ECO:0000313" key="7">
    <source>
        <dbReference type="EMBL" id="KAK7196252.1"/>
    </source>
</evidence>
<dbReference type="Proteomes" id="UP001430356">
    <property type="component" value="Unassembled WGS sequence"/>
</dbReference>
<evidence type="ECO:0000256" key="6">
    <source>
        <dbReference type="RuleBase" id="RU004185"/>
    </source>
</evidence>
<dbReference type="EMBL" id="JAECZO010000071">
    <property type="protein sequence ID" value="KAK7196252.1"/>
    <property type="molecule type" value="Genomic_DNA"/>
</dbReference>
<dbReference type="NCBIfam" id="TIGR00109">
    <property type="entry name" value="hemH"/>
    <property type="match status" value="1"/>
</dbReference>
<comment type="similarity">
    <text evidence="6">Belongs to the ferrochelatase family.</text>
</comment>
<keyword evidence="4" id="KW-0456">Lyase</keyword>
<dbReference type="InterPro" id="IPR001015">
    <property type="entry name" value="Ferrochelatase"/>
</dbReference>
<organism evidence="7 8">
    <name type="scientific">Novymonas esmeraldas</name>
    <dbReference type="NCBI Taxonomy" id="1808958"/>
    <lineage>
        <taxon>Eukaryota</taxon>
        <taxon>Discoba</taxon>
        <taxon>Euglenozoa</taxon>
        <taxon>Kinetoplastea</taxon>
        <taxon>Metakinetoplastina</taxon>
        <taxon>Trypanosomatida</taxon>
        <taxon>Trypanosomatidae</taxon>
        <taxon>Novymonas</taxon>
    </lineage>
</organism>
<keyword evidence="5" id="KW-0627">Porphyrin biosynthesis</keyword>
<name>A0AAW0ERV4_9TRYP</name>
<dbReference type="SUPFAM" id="SSF53800">
    <property type="entry name" value="Chelatase"/>
    <property type="match status" value="1"/>
</dbReference>
<gene>
    <name evidence="7" type="ORF">NESM_000560800</name>
</gene>
<dbReference type="PANTHER" id="PTHR11108:SF1">
    <property type="entry name" value="FERROCHELATASE, MITOCHONDRIAL"/>
    <property type="match status" value="1"/>
</dbReference>
<dbReference type="GO" id="GO:0006783">
    <property type="term" value="P:heme biosynthetic process"/>
    <property type="evidence" value="ECO:0007669"/>
    <property type="project" value="UniProtKB-KW"/>
</dbReference>
<sequence length="385" mass="42217">MSDTPQPTRAVLLVNLGTTTAPTAPALRRFLREFLSDRRVIDVPRWVWYPILYGFILPFRPIKVTPLYASVWVQPGSGIVINGKTEGSPLTLYSESLVSKVQAAVEAKSGGSVVVRYAVRYGANNIPATLKALHDECPTVRDLVVLPLFPQYTSTTSACIYDEVFRFYMDTKRRCVPGLRTIRDYAENPAYTSALAESLLCSIKAYVTSKATDPCDWRAALADQLPGLGVIITYHSIPVRYVEEQDDYPHRCRATTAAICAYLETASGISFADCLVHVYQSQFGNQPWLGPTLNNAAAAFPLPITDPRKRTFSELHGNAALLTKQAKTCFAIAPGFAADCVETLSEIKLEAGEVFESCGGHELIYVPCLNDSDAHVSALLSVLQL</sequence>
<keyword evidence="8" id="KW-1185">Reference proteome</keyword>
<dbReference type="CDD" id="cd03411">
    <property type="entry name" value="Ferrochelatase_N"/>
    <property type="match status" value="1"/>
</dbReference>
<comment type="pathway">
    <text evidence="1">Porphyrin-containing compound metabolism; protoheme biosynthesis.</text>
</comment>
<accession>A0AAW0ERV4</accession>
<dbReference type="HAMAP" id="MF_00323">
    <property type="entry name" value="Ferrochelatase"/>
    <property type="match status" value="1"/>
</dbReference>
<dbReference type="InterPro" id="IPR033644">
    <property type="entry name" value="Ferrochelatase_C"/>
</dbReference>
<evidence type="ECO:0000256" key="3">
    <source>
        <dbReference type="ARBA" id="ARBA00023133"/>
    </source>
</evidence>
<protein>
    <submittedName>
        <fullName evidence="7">Ferrochelatase-like protein</fullName>
    </submittedName>
</protein>
<reference evidence="7 8" key="1">
    <citation type="journal article" date="2021" name="MBio">
        <title>A New Model Trypanosomatid, Novymonas esmeraldas: Genomic Perception of Its 'Candidatus Pandoraea novymonadis' Endosymbiont.</title>
        <authorList>
            <person name="Zakharova A."/>
            <person name="Saura A."/>
            <person name="Butenko A."/>
            <person name="Podesvova L."/>
            <person name="Warmusova S."/>
            <person name="Kostygov A.Y."/>
            <person name="Nenarokova A."/>
            <person name="Lukes J."/>
            <person name="Opperdoes F.R."/>
            <person name="Yurchenko V."/>
        </authorList>
    </citation>
    <scope>NUCLEOTIDE SEQUENCE [LARGE SCALE GENOMIC DNA]</scope>
    <source>
        <strain evidence="7 8">E262AT.01</strain>
    </source>
</reference>
<dbReference type="CDD" id="cd00419">
    <property type="entry name" value="Ferrochelatase_C"/>
    <property type="match status" value="1"/>
</dbReference>
<keyword evidence="2" id="KW-0408">Iron</keyword>
<comment type="caution">
    <text evidence="7">The sequence shown here is derived from an EMBL/GenBank/DDBJ whole genome shotgun (WGS) entry which is preliminary data.</text>
</comment>
<dbReference type="AlphaFoldDB" id="A0AAW0ERV4"/>
<dbReference type="Gene3D" id="3.40.50.1400">
    <property type="match status" value="4"/>
</dbReference>
<proteinExistence type="inferred from homology"/>
<evidence type="ECO:0000256" key="2">
    <source>
        <dbReference type="ARBA" id="ARBA00023004"/>
    </source>
</evidence>
<evidence type="ECO:0000256" key="1">
    <source>
        <dbReference type="ARBA" id="ARBA00004744"/>
    </source>
</evidence>
<keyword evidence="3" id="KW-0350">Heme biosynthesis</keyword>
<evidence type="ECO:0000256" key="5">
    <source>
        <dbReference type="ARBA" id="ARBA00023244"/>
    </source>
</evidence>
<evidence type="ECO:0000313" key="8">
    <source>
        <dbReference type="Proteomes" id="UP001430356"/>
    </source>
</evidence>
<dbReference type="GO" id="GO:0004325">
    <property type="term" value="F:ferrochelatase activity"/>
    <property type="evidence" value="ECO:0007669"/>
    <property type="project" value="InterPro"/>
</dbReference>
<dbReference type="PANTHER" id="PTHR11108">
    <property type="entry name" value="FERROCHELATASE"/>
    <property type="match status" value="1"/>
</dbReference>
<evidence type="ECO:0000256" key="4">
    <source>
        <dbReference type="ARBA" id="ARBA00023239"/>
    </source>
</evidence>
<dbReference type="InterPro" id="IPR033659">
    <property type="entry name" value="Ferrochelatase_N"/>
</dbReference>